<dbReference type="Proteomes" id="UP001597124">
    <property type="component" value="Unassembled WGS sequence"/>
</dbReference>
<gene>
    <name evidence="3" type="ORF">ACFQ00_13035</name>
</gene>
<name>A0ABW3C450_SPHXN</name>
<comment type="caution">
    <text evidence="3">The sequence shown here is derived from an EMBL/GenBank/DDBJ whole genome shotgun (WGS) entry which is preliminary data.</text>
</comment>
<evidence type="ECO:0000256" key="1">
    <source>
        <dbReference type="ARBA" id="ARBA00023002"/>
    </source>
</evidence>
<dbReference type="InterPro" id="IPR006076">
    <property type="entry name" value="FAD-dep_OxRdtase"/>
</dbReference>
<dbReference type="PANTHER" id="PTHR13847">
    <property type="entry name" value="SARCOSINE DEHYDROGENASE-RELATED"/>
    <property type="match status" value="1"/>
</dbReference>
<protein>
    <submittedName>
        <fullName evidence="3">NAD(P)/FAD-dependent oxidoreductase</fullName>
        <ecNumber evidence="3">1.-.-.-</ecNumber>
    </submittedName>
</protein>
<dbReference type="Gene3D" id="3.30.9.10">
    <property type="entry name" value="D-Amino Acid Oxidase, subunit A, domain 2"/>
    <property type="match status" value="1"/>
</dbReference>
<dbReference type="PANTHER" id="PTHR13847:SF287">
    <property type="entry name" value="FAD-DEPENDENT OXIDOREDUCTASE DOMAIN-CONTAINING PROTEIN 1"/>
    <property type="match status" value="1"/>
</dbReference>
<dbReference type="Gene3D" id="3.50.50.60">
    <property type="entry name" value="FAD/NAD(P)-binding domain"/>
    <property type="match status" value="1"/>
</dbReference>
<evidence type="ECO:0000259" key="2">
    <source>
        <dbReference type="Pfam" id="PF01266"/>
    </source>
</evidence>
<evidence type="ECO:0000313" key="4">
    <source>
        <dbReference type="Proteomes" id="UP001597124"/>
    </source>
</evidence>
<accession>A0ABW3C450</accession>
<dbReference type="InterPro" id="IPR036188">
    <property type="entry name" value="FAD/NAD-bd_sf"/>
</dbReference>
<dbReference type="RefSeq" id="WP_381491511.1">
    <property type="nucleotide sequence ID" value="NZ_JBHTIK010000008.1"/>
</dbReference>
<keyword evidence="4" id="KW-1185">Reference proteome</keyword>
<reference evidence="4" key="1">
    <citation type="journal article" date="2019" name="Int. J. Syst. Evol. Microbiol.">
        <title>The Global Catalogue of Microorganisms (GCM) 10K type strain sequencing project: providing services to taxonomists for standard genome sequencing and annotation.</title>
        <authorList>
            <consortium name="The Broad Institute Genomics Platform"/>
            <consortium name="The Broad Institute Genome Sequencing Center for Infectious Disease"/>
            <person name="Wu L."/>
            <person name="Ma J."/>
        </authorList>
    </citation>
    <scope>NUCLEOTIDE SEQUENCE [LARGE SCALE GENOMIC DNA]</scope>
    <source>
        <strain evidence="4">CCUG 52537</strain>
    </source>
</reference>
<dbReference type="EMBL" id="JBHTIK010000008">
    <property type="protein sequence ID" value="MFD0849254.1"/>
    <property type="molecule type" value="Genomic_DNA"/>
</dbReference>
<keyword evidence="1 3" id="KW-0560">Oxidoreductase</keyword>
<organism evidence="3 4">
    <name type="scientific">Sphingosinicella xenopeptidilytica</name>
    <dbReference type="NCBI Taxonomy" id="364098"/>
    <lineage>
        <taxon>Bacteria</taxon>
        <taxon>Pseudomonadati</taxon>
        <taxon>Pseudomonadota</taxon>
        <taxon>Alphaproteobacteria</taxon>
        <taxon>Sphingomonadales</taxon>
        <taxon>Sphingosinicellaceae</taxon>
        <taxon>Sphingosinicella</taxon>
    </lineage>
</organism>
<dbReference type="GO" id="GO:0016491">
    <property type="term" value="F:oxidoreductase activity"/>
    <property type="evidence" value="ECO:0007669"/>
    <property type="project" value="UniProtKB-KW"/>
</dbReference>
<proteinExistence type="predicted"/>
<feature type="domain" description="FAD dependent oxidoreductase" evidence="2">
    <location>
        <begin position="4"/>
        <end position="334"/>
    </location>
</feature>
<evidence type="ECO:0000313" key="3">
    <source>
        <dbReference type="EMBL" id="MFD0849254.1"/>
    </source>
</evidence>
<dbReference type="Pfam" id="PF01266">
    <property type="entry name" value="DAO"/>
    <property type="match status" value="1"/>
</dbReference>
<dbReference type="EC" id="1.-.-.-" evidence="3"/>
<sequence>MRFDFIVIGGGIVGLSAAAALSARGKTLLLERESQPCQHSSGRSAAIFVHSYGNEVVQALTAISARVFAAADHEMLGRKRGILVVARKGGDPGGPVPGRERISAEAAAALMPLLRPEMLSHAWLETDARDIDVHAMHMAYARTLKANAGTLLTDFDVRSAEWQGGLWHVSNGAQSMSAPVVINAAGAWAETVGALFGAAPKGIQPLRRSAALIDPPADSNLEDWPMVVDVEESVYFKPEAGKLMVSPADRTPSPPCDSWAEDMDIAIAIDRYQSLTGEEVRRVTHTWAGLRSFVDDESPLIGADAAVPGLFWLAALGGYGVQTAPAAGAIMAALASGTALPEGVTPELLRALDPARIT</sequence>
<dbReference type="SUPFAM" id="SSF51905">
    <property type="entry name" value="FAD/NAD(P)-binding domain"/>
    <property type="match status" value="1"/>
</dbReference>